<dbReference type="SUPFAM" id="SSF110296">
    <property type="entry name" value="Oligoxyloglucan reducing end-specific cellobiohydrolase"/>
    <property type="match status" value="1"/>
</dbReference>
<reference evidence="3 4" key="1">
    <citation type="submission" date="2019-08" db="EMBL/GenBank/DDBJ databases">
        <title>Seonamhaeicola sediminis sp. nov., isolated from marine sediment.</title>
        <authorList>
            <person name="Cao W.R."/>
        </authorList>
    </citation>
    <scope>NUCLEOTIDE SEQUENCE [LARGE SCALE GENOMIC DNA]</scope>
    <source>
        <strain evidence="3 4">1505</strain>
    </source>
</reference>
<dbReference type="RefSeq" id="WP_147769595.1">
    <property type="nucleotide sequence ID" value="NZ_VRKQ01000018.1"/>
</dbReference>
<evidence type="ECO:0000259" key="2">
    <source>
        <dbReference type="Pfam" id="PF15902"/>
    </source>
</evidence>
<dbReference type="Pfam" id="PF15902">
    <property type="entry name" value="Sortilin-Vps10"/>
    <property type="match status" value="1"/>
</dbReference>
<dbReference type="InterPro" id="IPR015943">
    <property type="entry name" value="WD40/YVTN_repeat-like_dom_sf"/>
</dbReference>
<gene>
    <name evidence="3" type="ORF">FUA22_16000</name>
</gene>
<dbReference type="AlphaFoldDB" id="A0A5C7GE92"/>
<name>A0A5C7GE92_9FLAO</name>
<dbReference type="OrthoDB" id="9813892at2"/>
<dbReference type="Gene3D" id="2.130.10.10">
    <property type="entry name" value="YVTN repeat-like/Quinoprotein amine dehydrogenase"/>
    <property type="match status" value="2"/>
</dbReference>
<evidence type="ECO:0000313" key="3">
    <source>
        <dbReference type="EMBL" id="TXG35251.1"/>
    </source>
</evidence>
<protein>
    <submittedName>
        <fullName evidence="3">Oxidoreductase</fullName>
    </submittedName>
</protein>
<sequence length="344" mass="38790">MKKLLLFLVVVVCCFSCRKEDKFVSRNISKVEIKHILKDSMLSIRAIEIFKNETLQFAGNRNAFGEIYLNSNEWVISQQKFDSLEMQFRSIAYSSSHYYMASIGNPALIFNHYKELVYQENHPKIFYDSMDFWNDKEGIAIGDSTDGCLSVIITRDGGNSWTKLTCDELPKGLKDEGAFAASDSNIAIVGDKTWVATTAGRVYYSPDKGQTWEVFDTPIIKDKETEGIYSIDFYDELSGYAIGGDYTKPDDNTANKIKTTDGGKTWQLVAENENPGYRSCVQYMPNSEGKELVAIGFKGIDYSNDAGESWKHLSDEGFYTIRFLNDSVAYAAGAGRISKLTFRE</sequence>
<evidence type="ECO:0000313" key="4">
    <source>
        <dbReference type="Proteomes" id="UP000321080"/>
    </source>
</evidence>
<dbReference type="Proteomes" id="UP000321080">
    <property type="component" value="Unassembled WGS sequence"/>
</dbReference>
<dbReference type="EMBL" id="VRKQ01000018">
    <property type="protein sequence ID" value="TXG35251.1"/>
    <property type="molecule type" value="Genomic_DNA"/>
</dbReference>
<dbReference type="PANTHER" id="PTHR47199:SF2">
    <property type="entry name" value="PHOTOSYSTEM II STABILITY_ASSEMBLY FACTOR HCF136, CHLOROPLASTIC"/>
    <property type="match status" value="1"/>
</dbReference>
<dbReference type="InterPro" id="IPR031778">
    <property type="entry name" value="Sortilin_N"/>
</dbReference>
<feature type="domain" description="Sortilin N-terminal" evidence="2">
    <location>
        <begin position="150"/>
        <end position="272"/>
    </location>
</feature>
<dbReference type="PANTHER" id="PTHR47199">
    <property type="entry name" value="PHOTOSYSTEM II STABILITY/ASSEMBLY FACTOR HCF136, CHLOROPLASTIC"/>
    <property type="match status" value="1"/>
</dbReference>
<accession>A0A5C7GE92</accession>
<organism evidence="3 4">
    <name type="scientific">Seonamhaeicola maritimus</name>
    <dbReference type="NCBI Taxonomy" id="2591822"/>
    <lineage>
        <taxon>Bacteria</taxon>
        <taxon>Pseudomonadati</taxon>
        <taxon>Bacteroidota</taxon>
        <taxon>Flavobacteriia</taxon>
        <taxon>Flavobacteriales</taxon>
        <taxon>Flavobacteriaceae</taxon>
    </lineage>
</organism>
<proteinExistence type="predicted"/>
<keyword evidence="4" id="KW-1185">Reference proteome</keyword>
<comment type="caution">
    <text evidence="3">The sequence shown here is derived from an EMBL/GenBank/DDBJ whole genome shotgun (WGS) entry which is preliminary data.</text>
</comment>
<keyword evidence="1" id="KW-0677">Repeat</keyword>
<evidence type="ECO:0000256" key="1">
    <source>
        <dbReference type="ARBA" id="ARBA00022737"/>
    </source>
</evidence>